<sequence>MFQFLIGSLEALGWLGLKWTGEKSFNSS</sequence>
<proteinExistence type="predicted"/>
<dbReference type="AlphaFoldDB" id="A0A7Z7LES0"/>
<keyword evidence="2" id="KW-1185">Reference proteome</keyword>
<protein>
    <submittedName>
        <fullName evidence="1">Uncharacterized protein</fullName>
    </submittedName>
</protein>
<name>A0A7Z7LES0_9BACT</name>
<dbReference type="EMBL" id="LS974202">
    <property type="protein sequence ID" value="SSC12726.1"/>
    <property type="molecule type" value="Genomic_DNA"/>
</dbReference>
<organism evidence="1 2">
    <name type="scientific">Mesotoga infera</name>
    <dbReference type="NCBI Taxonomy" id="1236046"/>
    <lineage>
        <taxon>Bacteria</taxon>
        <taxon>Thermotogati</taxon>
        <taxon>Thermotogota</taxon>
        <taxon>Thermotogae</taxon>
        <taxon>Kosmotogales</taxon>
        <taxon>Kosmotogaceae</taxon>
        <taxon>Mesotoga</taxon>
    </lineage>
</organism>
<dbReference type="KEGG" id="minf:MESINF_1282"/>
<evidence type="ECO:0000313" key="1">
    <source>
        <dbReference type="EMBL" id="SSC12726.1"/>
    </source>
</evidence>
<gene>
    <name evidence="1" type="ORF">MESINF_1282</name>
</gene>
<reference evidence="1 2" key="1">
    <citation type="submission" date="2017-01" db="EMBL/GenBank/DDBJ databases">
        <authorList>
            <person name="Erauso G."/>
        </authorList>
    </citation>
    <scope>NUCLEOTIDE SEQUENCE [LARGE SCALE GENOMIC DNA]</scope>
    <source>
        <strain evidence="1">MESINF1</strain>
    </source>
</reference>
<dbReference type="Proteomes" id="UP000250796">
    <property type="component" value="Chromosome MESINF"/>
</dbReference>
<accession>A0A7Z7LES0</accession>
<evidence type="ECO:0000313" key="2">
    <source>
        <dbReference type="Proteomes" id="UP000250796"/>
    </source>
</evidence>